<name>A0A8H6WXY2_9AGAR</name>
<evidence type="ECO:0000313" key="2">
    <source>
        <dbReference type="EMBL" id="KAF7330529.1"/>
    </source>
</evidence>
<keyword evidence="3" id="KW-1185">Reference proteome</keyword>
<gene>
    <name evidence="2" type="ORF">MVEN_02492500</name>
</gene>
<dbReference type="Proteomes" id="UP000620124">
    <property type="component" value="Unassembled WGS sequence"/>
</dbReference>
<reference evidence="2" key="1">
    <citation type="submission" date="2020-05" db="EMBL/GenBank/DDBJ databases">
        <title>Mycena genomes resolve the evolution of fungal bioluminescence.</title>
        <authorList>
            <person name="Tsai I.J."/>
        </authorList>
    </citation>
    <scope>NUCLEOTIDE SEQUENCE</scope>
    <source>
        <strain evidence="2">CCC161011</strain>
    </source>
</reference>
<proteinExistence type="predicted"/>
<feature type="compositionally biased region" description="Low complexity" evidence="1">
    <location>
        <begin position="24"/>
        <end position="34"/>
    </location>
</feature>
<accession>A0A8H6WXY2</accession>
<comment type="caution">
    <text evidence="2">The sequence shown here is derived from an EMBL/GenBank/DDBJ whole genome shotgun (WGS) entry which is preliminary data.</text>
</comment>
<dbReference type="EMBL" id="JACAZI010000033">
    <property type="protein sequence ID" value="KAF7330529.1"/>
    <property type="molecule type" value="Genomic_DNA"/>
</dbReference>
<evidence type="ECO:0000313" key="3">
    <source>
        <dbReference type="Proteomes" id="UP000620124"/>
    </source>
</evidence>
<sequence>MEGWDALDPSAIQAIRHAEARDGASTSTASASMAPSVPDSVVEKGKKRTLNLQQKLQATIADPTMNPATALIDDAEEWKKSMADLESPLTSKARERTLANWAGFIGLVKPDLSTNDYWLRDIVKEQAVNFLYSLVKTTDPLPNKQSIKARTLTWWTGLFLYSIVTYTRDNRWKKCGITLLVTDGLYHEIKKAVIHLVHTFKLDRYADKRIYFNRFELGMIIDACLQASLHQPILEDLTILCLGPLQWEIIFRLRHFKTAITSAEGQEQTFHITGALRAHNALFDLTVVFMAHLWMLNAFKTKYATPQDLFNDTSAKLDLDPAMLHEPIFRKASQGGREFEHPPQAAMSRSFYDSFRYWAHQAGLPRAGVGALRRDTGNTYALQMGQKMAKDILNHHVLGVFRRSYSRNMENLRLVGVRLGEVSGTKETVPGEKLKENLERNMFTSYAVEALVRHRNVDPEESQDAVSERKAFKECLKNKGAQGPRTSPPIIVGKISFVL</sequence>
<protein>
    <submittedName>
        <fullName evidence="2">Uncharacterized protein</fullName>
    </submittedName>
</protein>
<evidence type="ECO:0000256" key="1">
    <source>
        <dbReference type="SAM" id="MobiDB-lite"/>
    </source>
</evidence>
<feature type="region of interest" description="Disordered" evidence="1">
    <location>
        <begin position="19"/>
        <end position="44"/>
    </location>
</feature>
<dbReference type="AlphaFoldDB" id="A0A8H6WXY2"/>
<organism evidence="2 3">
    <name type="scientific">Mycena venus</name>
    <dbReference type="NCBI Taxonomy" id="2733690"/>
    <lineage>
        <taxon>Eukaryota</taxon>
        <taxon>Fungi</taxon>
        <taxon>Dikarya</taxon>
        <taxon>Basidiomycota</taxon>
        <taxon>Agaricomycotina</taxon>
        <taxon>Agaricomycetes</taxon>
        <taxon>Agaricomycetidae</taxon>
        <taxon>Agaricales</taxon>
        <taxon>Marasmiineae</taxon>
        <taxon>Mycenaceae</taxon>
        <taxon>Mycena</taxon>
    </lineage>
</organism>
<dbReference type="OrthoDB" id="3253465at2759"/>